<name>A0A8S4RP48_9NEOP</name>
<evidence type="ECO:0000313" key="2">
    <source>
        <dbReference type="EMBL" id="CAH2239381.1"/>
    </source>
</evidence>
<protein>
    <submittedName>
        <fullName evidence="2">Jg6630 protein</fullName>
    </submittedName>
</protein>
<feature type="region of interest" description="Disordered" evidence="1">
    <location>
        <begin position="17"/>
        <end position="39"/>
    </location>
</feature>
<feature type="compositionally biased region" description="Low complexity" evidence="1">
    <location>
        <begin position="29"/>
        <end position="39"/>
    </location>
</feature>
<organism evidence="2 3">
    <name type="scientific">Pararge aegeria aegeria</name>
    <dbReference type="NCBI Taxonomy" id="348720"/>
    <lineage>
        <taxon>Eukaryota</taxon>
        <taxon>Metazoa</taxon>
        <taxon>Ecdysozoa</taxon>
        <taxon>Arthropoda</taxon>
        <taxon>Hexapoda</taxon>
        <taxon>Insecta</taxon>
        <taxon>Pterygota</taxon>
        <taxon>Neoptera</taxon>
        <taxon>Endopterygota</taxon>
        <taxon>Lepidoptera</taxon>
        <taxon>Glossata</taxon>
        <taxon>Ditrysia</taxon>
        <taxon>Papilionoidea</taxon>
        <taxon>Nymphalidae</taxon>
        <taxon>Satyrinae</taxon>
        <taxon>Satyrini</taxon>
        <taxon>Parargina</taxon>
        <taxon>Pararge</taxon>
    </lineage>
</organism>
<dbReference type="AlphaFoldDB" id="A0A8S4RP48"/>
<proteinExistence type="predicted"/>
<dbReference type="EMBL" id="CAKXAJ010025429">
    <property type="protein sequence ID" value="CAH2239381.1"/>
    <property type="molecule type" value="Genomic_DNA"/>
</dbReference>
<accession>A0A8S4RP48</accession>
<sequence length="79" mass="8488">MEKPVASSQALAAQIPAKCSGSTHLPSTPRAMAAPKQMQQPQSMTVLQAGCDHWMTLLHKKIYEIILRPTGAVGSEPAY</sequence>
<evidence type="ECO:0000313" key="3">
    <source>
        <dbReference type="Proteomes" id="UP000838756"/>
    </source>
</evidence>
<reference evidence="2" key="1">
    <citation type="submission" date="2022-03" db="EMBL/GenBank/DDBJ databases">
        <authorList>
            <person name="Lindestad O."/>
        </authorList>
    </citation>
    <scope>NUCLEOTIDE SEQUENCE</scope>
</reference>
<gene>
    <name evidence="2" type="primary">jg6630</name>
    <name evidence="2" type="ORF">PAEG_LOCUS16113</name>
</gene>
<comment type="caution">
    <text evidence="2">The sequence shown here is derived from an EMBL/GenBank/DDBJ whole genome shotgun (WGS) entry which is preliminary data.</text>
</comment>
<keyword evidence="3" id="KW-1185">Reference proteome</keyword>
<dbReference type="Proteomes" id="UP000838756">
    <property type="component" value="Unassembled WGS sequence"/>
</dbReference>
<evidence type="ECO:0000256" key="1">
    <source>
        <dbReference type="SAM" id="MobiDB-lite"/>
    </source>
</evidence>